<feature type="domain" description="DUF4706" evidence="2">
    <location>
        <begin position="10"/>
        <end position="72"/>
    </location>
</feature>
<feature type="compositionally biased region" description="Basic and acidic residues" evidence="1">
    <location>
        <begin position="203"/>
        <end position="212"/>
    </location>
</feature>
<keyword evidence="3" id="KW-1185">Reference proteome</keyword>
<feature type="domain" description="DUF4706" evidence="2">
    <location>
        <begin position="105"/>
        <end position="144"/>
    </location>
</feature>
<feature type="compositionally biased region" description="Basic and acidic residues" evidence="1">
    <location>
        <begin position="254"/>
        <end position="263"/>
    </location>
</feature>
<protein>
    <submittedName>
        <fullName evidence="4">Uncharacterized protein LOC108615503</fullName>
    </submittedName>
</protein>
<reference evidence="3" key="1">
    <citation type="journal article" date="1997" name="Nucleic Acids Res.">
        <title>tRNAscan-SE: a program for improved detection of transfer RNA genes in genomic sequence.</title>
        <authorList>
            <person name="Lowe T.M."/>
            <person name="Eddy S.R."/>
        </authorList>
    </citation>
    <scope>NUCLEOTIDE SEQUENCE [LARGE SCALE GENOMIC DNA]</scope>
</reference>
<dbReference type="InterPro" id="IPR031600">
    <property type="entry name" value="DUF4706"/>
</dbReference>
<dbReference type="PANTHER" id="PTHR34394:SF1">
    <property type="entry name" value="SIMILAR TO RIKEN CDNA 2310022B05"/>
    <property type="match status" value="1"/>
</dbReference>
<dbReference type="PANTHER" id="PTHR34394">
    <property type="entry name" value="SIMILAR TO RIKEN CDNA 2310022B05"/>
    <property type="match status" value="1"/>
</dbReference>
<feature type="region of interest" description="Disordered" evidence="1">
    <location>
        <begin position="67"/>
        <end position="90"/>
    </location>
</feature>
<feature type="region of interest" description="Disordered" evidence="1">
    <location>
        <begin position="246"/>
        <end position="272"/>
    </location>
</feature>
<evidence type="ECO:0000259" key="2">
    <source>
        <dbReference type="Pfam" id="PF15797"/>
    </source>
</evidence>
<feature type="region of interest" description="Disordered" evidence="1">
    <location>
        <begin position="171"/>
        <end position="214"/>
    </location>
</feature>
<sequence>MPTNQWLHGYFSKLNPLAEKIAFDMSEVISAYDHVWLTLTPAEQENILNDTIIKPEITIRYYNNSLSSSTQSSTQSRKDSDPRSNKNKATKGQKNLIYGFDRLNLCTFIQQNVGLKILHDENIGDYRDEHSFPFSYKTKSQMNLNELGICKIVSIASTPKRIPPFQAKTIQEAKAQPELKTEPEPEPEAERESVYQNQIKSPSGREEEESRNRNINKCTEPINLIAVEKLNLLSNFGSKNTLLSVSTDSNDSENDTKDQHSENSKLLPEKVQMPKGFDFLSNW</sequence>
<reference evidence="3" key="2">
    <citation type="journal article" date="2016" name="G3 (Bethesda)">
        <title>Genome Evolution in Three Species of Cactophilic Drosophila.</title>
        <authorList>
            <person name="Sanchez-Flores A."/>
            <person name="Penazola F."/>
            <person name="Carpinteyro-Ponce J."/>
            <person name="Nazario-Yepiz N."/>
            <person name="Abreu-Goodger C."/>
            <person name="Machado C.A."/>
            <person name="Markow T.A."/>
        </authorList>
    </citation>
    <scope>NUCLEOTIDE SEQUENCE [LARGE SCALE GENOMIC DNA]</scope>
</reference>
<dbReference type="Proteomes" id="UP000694904">
    <property type="component" value="Chromosome 5"/>
</dbReference>
<feature type="compositionally biased region" description="Basic and acidic residues" evidence="1">
    <location>
        <begin position="175"/>
        <end position="193"/>
    </location>
</feature>
<dbReference type="GeneID" id="108615503"/>
<dbReference type="Pfam" id="PF15797">
    <property type="entry name" value="DUF4706"/>
    <property type="match status" value="2"/>
</dbReference>
<evidence type="ECO:0000313" key="3">
    <source>
        <dbReference type="Proteomes" id="UP000694904"/>
    </source>
</evidence>
<reference evidence="4" key="3">
    <citation type="submission" date="2025-08" db="UniProtKB">
        <authorList>
            <consortium name="RefSeq"/>
        </authorList>
    </citation>
    <scope>IDENTIFICATION</scope>
    <source>
        <tissue evidence="4">Whole organism</tissue>
    </source>
</reference>
<evidence type="ECO:0000256" key="1">
    <source>
        <dbReference type="SAM" id="MobiDB-lite"/>
    </source>
</evidence>
<dbReference type="RefSeq" id="XP_017865515.1">
    <property type="nucleotide sequence ID" value="XM_018010026.1"/>
</dbReference>
<name>A0ABM1PE79_DROAR</name>
<accession>A0ABM1PE79</accession>
<evidence type="ECO:0000313" key="4">
    <source>
        <dbReference type="RefSeq" id="XP_017865515.1"/>
    </source>
</evidence>
<gene>
    <name evidence="4" type="primary">LOC108615503</name>
</gene>
<proteinExistence type="predicted"/>
<organism evidence="3 4">
    <name type="scientific">Drosophila arizonae</name>
    <name type="common">Fruit fly</name>
    <dbReference type="NCBI Taxonomy" id="7263"/>
    <lineage>
        <taxon>Eukaryota</taxon>
        <taxon>Metazoa</taxon>
        <taxon>Ecdysozoa</taxon>
        <taxon>Arthropoda</taxon>
        <taxon>Hexapoda</taxon>
        <taxon>Insecta</taxon>
        <taxon>Pterygota</taxon>
        <taxon>Neoptera</taxon>
        <taxon>Endopterygota</taxon>
        <taxon>Diptera</taxon>
        <taxon>Brachycera</taxon>
        <taxon>Muscomorpha</taxon>
        <taxon>Ephydroidea</taxon>
        <taxon>Drosophilidae</taxon>
        <taxon>Drosophila</taxon>
    </lineage>
</organism>